<keyword evidence="4" id="KW-1005">Bacterial flagellum biogenesis</keyword>
<evidence type="ECO:0000259" key="8">
    <source>
        <dbReference type="Pfam" id="PF04316"/>
    </source>
</evidence>
<sequence length="91" mass="10639">MKAMKINNFNSVNHHNPYKKQQNEPAEQSKKPMQKDEINISSEAKNLQSALKSEAERKAKIDEIKKQIENGTYNVKPEKTAKSFLDFWFKK</sequence>
<dbReference type="SUPFAM" id="SSF101498">
    <property type="entry name" value="Anti-sigma factor FlgM"/>
    <property type="match status" value="1"/>
</dbReference>
<dbReference type="NCBIfam" id="TIGR03824">
    <property type="entry name" value="FlgM_jcvi"/>
    <property type="match status" value="1"/>
</dbReference>
<dbReference type="RefSeq" id="WP_379750667.1">
    <property type="nucleotide sequence ID" value="NZ_JBHTCP010000049.1"/>
</dbReference>
<dbReference type="InterPro" id="IPR007412">
    <property type="entry name" value="FlgM"/>
</dbReference>
<dbReference type="Gene3D" id="6.10.140.30">
    <property type="entry name" value="Anti-sigma-28 factor FlgM"/>
    <property type="match status" value="1"/>
</dbReference>
<dbReference type="Proteomes" id="UP001596549">
    <property type="component" value="Unassembled WGS sequence"/>
</dbReference>
<reference evidence="10" key="1">
    <citation type="journal article" date="2019" name="Int. J. Syst. Evol. Microbiol.">
        <title>The Global Catalogue of Microorganisms (GCM) 10K type strain sequencing project: providing services to taxonomists for standard genome sequencing and annotation.</title>
        <authorList>
            <consortium name="The Broad Institute Genomics Platform"/>
            <consortium name="The Broad Institute Genome Sequencing Center for Infectious Disease"/>
            <person name="Wu L."/>
            <person name="Ma J."/>
        </authorList>
    </citation>
    <scope>NUCLEOTIDE SEQUENCE [LARGE SCALE GENOMIC DNA]</scope>
    <source>
        <strain evidence="10">NBRC 106396</strain>
    </source>
</reference>
<dbReference type="InterPro" id="IPR035890">
    <property type="entry name" value="Anti-sigma-28_factor_FlgM_sf"/>
</dbReference>
<organism evidence="9 10">
    <name type="scientific">Fictibacillus iocasae</name>
    <dbReference type="NCBI Taxonomy" id="2715437"/>
    <lineage>
        <taxon>Bacteria</taxon>
        <taxon>Bacillati</taxon>
        <taxon>Bacillota</taxon>
        <taxon>Bacilli</taxon>
        <taxon>Bacillales</taxon>
        <taxon>Fictibacillaceae</taxon>
        <taxon>Fictibacillus</taxon>
    </lineage>
</organism>
<keyword evidence="3" id="KW-0678">Repressor</keyword>
<name>A0ABW2NUV8_9BACL</name>
<evidence type="ECO:0000313" key="10">
    <source>
        <dbReference type="Proteomes" id="UP001596549"/>
    </source>
</evidence>
<keyword evidence="5" id="KW-0805">Transcription regulation</keyword>
<comment type="similarity">
    <text evidence="1">Belongs to the FlgM family.</text>
</comment>
<keyword evidence="9" id="KW-0282">Flagellum</keyword>
<keyword evidence="9" id="KW-0969">Cilium</keyword>
<evidence type="ECO:0000256" key="2">
    <source>
        <dbReference type="ARBA" id="ARBA00017823"/>
    </source>
</evidence>
<feature type="compositionally biased region" description="Polar residues" evidence="7">
    <location>
        <begin position="7"/>
        <end position="26"/>
    </location>
</feature>
<evidence type="ECO:0000256" key="4">
    <source>
        <dbReference type="ARBA" id="ARBA00022795"/>
    </source>
</evidence>
<keyword evidence="10" id="KW-1185">Reference proteome</keyword>
<dbReference type="EMBL" id="JBHTCP010000049">
    <property type="protein sequence ID" value="MFC7373033.1"/>
    <property type="molecule type" value="Genomic_DNA"/>
</dbReference>
<accession>A0ABW2NUV8</accession>
<feature type="region of interest" description="Disordered" evidence="7">
    <location>
        <begin position="1"/>
        <end position="37"/>
    </location>
</feature>
<gene>
    <name evidence="9" type="primary">flgM</name>
    <name evidence="9" type="ORF">ACFQPF_15440</name>
</gene>
<evidence type="ECO:0000256" key="7">
    <source>
        <dbReference type="SAM" id="MobiDB-lite"/>
    </source>
</evidence>
<evidence type="ECO:0000256" key="6">
    <source>
        <dbReference type="ARBA" id="ARBA00023163"/>
    </source>
</evidence>
<keyword evidence="6" id="KW-0804">Transcription</keyword>
<dbReference type="InterPro" id="IPR031316">
    <property type="entry name" value="FlgM_C"/>
</dbReference>
<keyword evidence="9" id="KW-0966">Cell projection</keyword>
<protein>
    <recommendedName>
        <fullName evidence="2">Negative regulator of flagellin synthesis</fullName>
    </recommendedName>
</protein>
<dbReference type="Pfam" id="PF04316">
    <property type="entry name" value="FlgM"/>
    <property type="match status" value="1"/>
</dbReference>
<evidence type="ECO:0000256" key="3">
    <source>
        <dbReference type="ARBA" id="ARBA00022491"/>
    </source>
</evidence>
<evidence type="ECO:0000256" key="1">
    <source>
        <dbReference type="ARBA" id="ARBA00005322"/>
    </source>
</evidence>
<feature type="domain" description="Anti-sigma-28 factor FlgM C-terminal" evidence="8">
    <location>
        <begin position="36"/>
        <end position="86"/>
    </location>
</feature>
<proteinExistence type="inferred from homology"/>
<feature type="compositionally biased region" description="Basic and acidic residues" evidence="7">
    <location>
        <begin position="27"/>
        <end position="37"/>
    </location>
</feature>
<comment type="caution">
    <text evidence="9">The sequence shown here is derived from an EMBL/GenBank/DDBJ whole genome shotgun (WGS) entry which is preliminary data.</text>
</comment>
<evidence type="ECO:0000256" key="5">
    <source>
        <dbReference type="ARBA" id="ARBA00023015"/>
    </source>
</evidence>
<evidence type="ECO:0000313" key="9">
    <source>
        <dbReference type="EMBL" id="MFC7373033.1"/>
    </source>
</evidence>